<organism evidence="4">
    <name type="scientific">hydrocarbon metagenome</name>
    <dbReference type="NCBI Taxonomy" id="938273"/>
    <lineage>
        <taxon>unclassified sequences</taxon>
        <taxon>metagenomes</taxon>
        <taxon>ecological metagenomes</taxon>
    </lineage>
</organism>
<evidence type="ECO:0000259" key="3">
    <source>
        <dbReference type="Pfam" id="PF00329"/>
    </source>
</evidence>
<dbReference type="Pfam" id="PF00329">
    <property type="entry name" value="Complex1_30kDa"/>
    <property type="match status" value="1"/>
</dbReference>
<dbReference type="GO" id="GO:0016491">
    <property type="term" value="F:oxidoreductase activity"/>
    <property type="evidence" value="ECO:0007669"/>
    <property type="project" value="UniProtKB-KW"/>
</dbReference>
<gene>
    <name evidence="4" type="ORF">ASZ90_002195</name>
</gene>
<keyword evidence="4" id="KW-0560">Oxidoreductase</keyword>
<dbReference type="SUPFAM" id="SSF143243">
    <property type="entry name" value="Nqo5-like"/>
    <property type="match status" value="1"/>
</dbReference>
<evidence type="ECO:0000256" key="2">
    <source>
        <dbReference type="SAM" id="MobiDB-lite"/>
    </source>
</evidence>
<dbReference type="GO" id="GO:0008137">
    <property type="term" value="F:NADH dehydrogenase (ubiquinone) activity"/>
    <property type="evidence" value="ECO:0007669"/>
    <property type="project" value="InterPro"/>
</dbReference>
<dbReference type="PANTHER" id="PTHR10884:SF14">
    <property type="entry name" value="NADH DEHYDROGENASE [UBIQUINONE] IRON-SULFUR PROTEIN 3, MITOCHONDRIAL"/>
    <property type="match status" value="1"/>
</dbReference>
<comment type="caution">
    <text evidence="4">The sequence shown here is derived from an EMBL/GenBank/DDBJ whole genome shotgun (WGS) entry which is preliminary data.</text>
</comment>
<evidence type="ECO:0000256" key="1">
    <source>
        <dbReference type="ARBA" id="ARBA00007569"/>
    </source>
</evidence>
<dbReference type="Gene3D" id="3.30.460.80">
    <property type="entry name" value="NADH:ubiquinone oxidoreductase, 30kDa subunit"/>
    <property type="match status" value="1"/>
</dbReference>
<sequence length="179" mass="19650">MIPAWISQIGADCVVPLDHARTGQTASILIDRDKIENACRVLWDQGYHIESLAACDVLEGFVVRYHFAHWTEPGRLTLRVSVPRDDARIPTVSTIFPGADWHERECHDFHGVVFTGHPNLHALLLPDDGTPPPLVKSDKVRKSRTDVLPLEYLVDCGQPAETQASDKPASGDAGAQAKG</sequence>
<dbReference type="AlphaFoldDB" id="A0A0W8G480"/>
<reference evidence="4" key="1">
    <citation type="journal article" date="2015" name="Proc. Natl. Acad. Sci. U.S.A.">
        <title>Networks of energetic and metabolic interactions define dynamics in microbial communities.</title>
        <authorList>
            <person name="Embree M."/>
            <person name="Liu J.K."/>
            <person name="Al-Bassam M.M."/>
            <person name="Zengler K."/>
        </authorList>
    </citation>
    <scope>NUCLEOTIDE SEQUENCE</scope>
</reference>
<dbReference type="EC" id="1.6.5.3" evidence="4"/>
<dbReference type="InterPro" id="IPR037232">
    <property type="entry name" value="NADH_quin_OxRdtase_su_C/D-like"/>
</dbReference>
<comment type="similarity">
    <text evidence="1">Belongs to the complex I 30 kDa subunit family.</text>
</comment>
<dbReference type="PANTHER" id="PTHR10884">
    <property type="entry name" value="NADH DEHYDROGENASE UBIQUINONE IRON-SULFUR PROTEIN 3"/>
    <property type="match status" value="1"/>
</dbReference>
<feature type="domain" description="NADH:ubiquinone oxidoreductase 30kDa subunit" evidence="3">
    <location>
        <begin position="29"/>
        <end position="142"/>
    </location>
</feature>
<name>A0A0W8G480_9ZZZZ</name>
<keyword evidence="4" id="KW-0830">Ubiquinone</keyword>
<evidence type="ECO:0000313" key="4">
    <source>
        <dbReference type="EMBL" id="KUG27941.1"/>
    </source>
</evidence>
<feature type="region of interest" description="Disordered" evidence="2">
    <location>
        <begin position="158"/>
        <end position="179"/>
    </location>
</feature>
<dbReference type="InterPro" id="IPR001268">
    <property type="entry name" value="NADH_UbQ_OxRdtase_30kDa_su"/>
</dbReference>
<dbReference type="EMBL" id="LNQE01000274">
    <property type="protein sequence ID" value="KUG27941.1"/>
    <property type="molecule type" value="Genomic_DNA"/>
</dbReference>
<accession>A0A0W8G480</accession>
<protein>
    <submittedName>
        <fullName evidence="4">Nadh-ubiquinone oxidoreductase chain c</fullName>
        <ecNumber evidence="4">1.6.5.3</ecNumber>
    </submittedName>
</protein>
<proteinExistence type="inferred from homology"/>